<keyword evidence="2" id="KW-1185">Reference proteome</keyword>
<sequence>MFLIIFRLNLKIKLFFNHNDECLEKQLEEKTLLIVFNF</sequence>
<protein>
    <submittedName>
        <fullName evidence="1">Uncharacterized protein</fullName>
    </submittedName>
</protein>
<proteinExistence type="predicted"/>
<name>R4RNM4_PHYAS</name>
<accession>R4RNM4</accession>
<dbReference type="KEGG" id="nzs:SLY_1051"/>
<dbReference type="HOGENOM" id="CLU_3333593_0_0_14"/>
<evidence type="ECO:0000313" key="1">
    <source>
        <dbReference type="EMBL" id="AGL90960.1"/>
    </source>
</evidence>
<dbReference type="Proteomes" id="UP000013941">
    <property type="component" value="Chromosome"/>
</dbReference>
<reference evidence="1 2" key="1">
    <citation type="journal article" date="2013" name="BMC Genomics">
        <title>Comparison of the complete genome sequence of two closely related isolates of 'Candidatus Phytoplasma australiense' reveals genome plasticity.</title>
        <authorList>
            <person name="Andersen M.T."/>
            <person name="Liefting L.W."/>
            <person name="Havukkala I."/>
            <person name="Beever R.E."/>
        </authorList>
    </citation>
    <scope>NUCLEOTIDE SEQUENCE [LARGE SCALE GENOMIC DNA]</scope>
    <source>
        <strain evidence="1 2">NZSb11</strain>
    </source>
</reference>
<evidence type="ECO:0000313" key="2">
    <source>
        <dbReference type="Proteomes" id="UP000013941"/>
    </source>
</evidence>
<gene>
    <name evidence="1" type="ORF">SLY_1051</name>
</gene>
<dbReference type="AlphaFoldDB" id="R4RNM4"/>
<dbReference type="EMBL" id="CP002548">
    <property type="protein sequence ID" value="AGL90960.1"/>
    <property type="molecule type" value="Genomic_DNA"/>
</dbReference>
<organism evidence="1 2">
    <name type="scientific">Strawberry lethal yellows phytoplasma (CPA) str. NZSb11</name>
    <dbReference type="NCBI Taxonomy" id="980422"/>
    <lineage>
        <taxon>Bacteria</taxon>
        <taxon>Bacillati</taxon>
        <taxon>Mycoplasmatota</taxon>
        <taxon>Mollicutes</taxon>
        <taxon>Acholeplasmatales</taxon>
        <taxon>Acholeplasmataceae</taxon>
        <taxon>Candidatus Phytoplasma</taxon>
        <taxon>16SrXII (Stolbur group)</taxon>
    </lineage>
</organism>